<feature type="signal peptide" evidence="5">
    <location>
        <begin position="1"/>
        <end position="23"/>
    </location>
</feature>
<dbReference type="Pfam" id="PF03372">
    <property type="entry name" value="Exo_endo_phos"/>
    <property type="match status" value="1"/>
</dbReference>
<sequence>MSVSRIVAAVFSAALLCSSVGNAQPLSDEVLRQALHQAAKTGHEPLSYGAARGALEIIHRDPDHLGNILLFYTGRSQDVDKWVSSDSQDGWNREHLWPQSRGMRSHPMKGDLHNLRPTDASVNQRRGNLNFDNGGSAEGEAPDTFLDADSFEPRDDVKGDVARALFYVDVRYDGDDAEPDLELVDASTPTGGHTLGDLCTLLEWHLADPISAEEHAQNDAVEGFQGNRNPFIDTPEQAVALYGASCGVPGDGNDGDGENTSLTIATWNIANLHHESGVALRDGAAARDDIDYDRLAAFAQSRAWDIVALQEVGSPQAVRRIFPEDQYHLVISDRYIPGAENRPAEERDIYTAIVFAKSAFATIPETHGFAALSIDHVGFDRDGTASTRPTRAAIITEVSINGEMVKIMGVHLKSACHGWSLDPVTDQSPVDRHPFTSRFDCRTLAAQRAILESWIEQQAAMGTTTLVLGDFNRRLNATDDTSQPNDDFWRDLNDGAPSGLTLEKGPGGIDTVCWPNHSNRFEDHIDFVVYDSGLADLAALGGPQKVSMGFEGDPRYAAQDRQRMSDHCPVEMKMQWE</sequence>
<dbReference type="SUPFAM" id="SSF56219">
    <property type="entry name" value="DNase I-like"/>
    <property type="match status" value="1"/>
</dbReference>
<keyword evidence="5" id="KW-0732">Signal</keyword>
<dbReference type="Pfam" id="PF04231">
    <property type="entry name" value="Endonuclease_1"/>
    <property type="match status" value="1"/>
</dbReference>
<protein>
    <submittedName>
        <fullName evidence="7">Endonuclease I</fullName>
    </submittedName>
</protein>
<dbReference type="PANTHER" id="PTHR33607:SF2">
    <property type="entry name" value="ENDONUCLEASE-1"/>
    <property type="match status" value="1"/>
</dbReference>
<dbReference type="EMBL" id="SLZU01000036">
    <property type="protein sequence ID" value="TCS53212.1"/>
    <property type="molecule type" value="Genomic_DNA"/>
</dbReference>
<dbReference type="Gene3D" id="3.60.10.10">
    <property type="entry name" value="Endonuclease/exonuclease/phosphatase"/>
    <property type="match status" value="1"/>
</dbReference>
<dbReference type="GO" id="GO:0004519">
    <property type="term" value="F:endonuclease activity"/>
    <property type="evidence" value="ECO:0007669"/>
    <property type="project" value="UniProtKB-KW"/>
</dbReference>
<dbReference type="SUPFAM" id="SSF54060">
    <property type="entry name" value="His-Me finger endonucleases"/>
    <property type="match status" value="1"/>
</dbReference>
<feature type="domain" description="Endonuclease/exonuclease/phosphatase" evidence="6">
    <location>
        <begin position="265"/>
        <end position="567"/>
    </location>
</feature>
<dbReference type="AlphaFoldDB" id="A0A4R3IU68"/>
<comment type="caution">
    <text evidence="7">The sequence shown here is derived from an EMBL/GenBank/DDBJ whole genome shotgun (WGS) entry which is preliminary data.</text>
</comment>
<dbReference type="InterPro" id="IPR005135">
    <property type="entry name" value="Endo/exonuclease/phosphatase"/>
</dbReference>
<dbReference type="InterPro" id="IPR007346">
    <property type="entry name" value="Endonuclease-I"/>
</dbReference>
<feature type="chain" id="PRO_5020222311" evidence="5">
    <location>
        <begin position="24"/>
        <end position="577"/>
    </location>
</feature>
<keyword evidence="7" id="KW-0255">Endonuclease</keyword>
<evidence type="ECO:0000256" key="1">
    <source>
        <dbReference type="ARBA" id="ARBA00006429"/>
    </source>
</evidence>
<evidence type="ECO:0000256" key="4">
    <source>
        <dbReference type="SAM" id="MobiDB-lite"/>
    </source>
</evidence>
<evidence type="ECO:0000313" key="7">
    <source>
        <dbReference type="EMBL" id="TCS53212.1"/>
    </source>
</evidence>
<evidence type="ECO:0000256" key="2">
    <source>
        <dbReference type="ARBA" id="ARBA00022722"/>
    </source>
</evidence>
<organism evidence="7 8">
    <name type="scientific">Primorskyibacter sedentarius</name>
    <dbReference type="NCBI Taxonomy" id="745311"/>
    <lineage>
        <taxon>Bacteria</taxon>
        <taxon>Pseudomonadati</taxon>
        <taxon>Pseudomonadota</taxon>
        <taxon>Alphaproteobacteria</taxon>
        <taxon>Rhodobacterales</taxon>
        <taxon>Roseobacteraceae</taxon>
        <taxon>Primorskyibacter</taxon>
    </lineage>
</organism>
<accession>A0A4R3IU68</accession>
<reference evidence="7 8" key="1">
    <citation type="submission" date="2019-03" db="EMBL/GenBank/DDBJ databases">
        <title>Genomic Encyclopedia of Type Strains, Phase IV (KMG-IV): sequencing the most valuable type-strain genomes for metagenomic binning, comparative biology and taxonomic classification.</title>
        <authorList>
            <person name="Goeker M."/>
        </authorList>
    </citation>
    <scope>NUCLEOTIDE SEQUENCE [LARGE SCALE GENOMIC DNA]</scope>
    <source>
        <strain evidence="7 8">DSM 104836</strain>
    </source>
</reference>
<comment type="similarity">
    <text evidence="1">Belongs to the EndA/NucM nuclease family.</text>
</comment>
<evidence type="ECO:0000256" key="3">
    <source>
        <dbReference type="ARBA" id="ARBA00022801"/>
    </source>
</evidence>
<keyword evidence="8" id="KW-1185">Reference proteome</keyword>
<keyword evidence="3" id="KW-0378">Hydrolase</keyword>
<keyword evidence="2" id="KW-0540">Nuclease</keyword>
<evidence type="ECO:0000313" key="8">
    <source>
        <dbReference type="Proteomes" id="UP000295696"/>
    </source>
</evidence>
<evidence type="ECO:0000256" key="5">
    <source>
        <dbReference type="SAM" id="SignalP"/>
    </source>
</evidence>
<feature type="region of interest" description="Disordered" evidence="4">
    <location>
        <begin position="130"/>
        <end position="152"/>
    </location>
</feature>
<name>A0A4R3IU68_9RHOB</name>
<dbReference type="InterPro" id="IPR044925">
    <property type="entry name" value="His-Me_finger_sf"/>
</dbReference>
<dbReference type="PANTHER" id="PTHR33607">
    <property type="entry name" value="ENDONUCLEASE-1"/>
    <property type="match status" value="1"/>
</dbReference>
<dbReference type="Proteomes" id="UP000295696">
    <property type="component" value="Unassembled WGS sequence"/>
</dbReference>
<dbReference type="InterPro" id="IPR036691">
    <property type="entry name" value="Endo/exonu/phosph_ase_sf"/>
</dbReference>
<proteinExistence type="inferred from homology"/>
<gene>
    <name evidence="7" type="ORF">EDD52_13618</name>
</gene>
<evidence type="ECO:0000259" key="6">
    <source>
        <dbReference type="Pfam" id="PF03372"/>
    </source>
</evidence>
<dbReference type="GO" id="GO:0016787">
    <property type="term" value="F:hydrolase activity"/>
    <property type="evidence" value="ECO:0007669"/>
    <property type="project" value="UniProtKB-KW"/>
</dbReference>